<dbReference type="GO" id="GO:0006099">
    <property type="term" value="P:tricarboxylic acid cycle"/>
    <property type="evidence" value="ECO:0007669"/>
    <property type="project" value="TreeGrafter"/>
</dbReference>
<name>A0A6A3B9E2_HIBSY</name>
<organism evidence="4 5">
    <name type="scientific">Hibiscus syriacus</name>
    <name type="common">Rose of Sharon</name>
    <dbReference type="NCBI Taxonomy" id="106335"/>
    <lineage>
        <taxon>Eukaryota</taxon>
        <taxon>Viridiplantae</taxon>
        <taxon>Streptophyta</taxon>
        <taxon>Embryophyta</taxon>
        <taxon>Tracheophyta</taxon>
        <taxon>Spermatophyta</taxon>
        <taxon>Magnoliopsida</taxon>
        <taxon>eudicotyledons</taxon>
        <taxon>Gunneridae</taxon>
        <taxon>Pentapetalae</taxon>
        <taxon>rosids</taxon>
        <taxon>malvids</taxon>
        <taxon>Malvales</taxon>
        <taxon>Malvaceae</taxon>
        <taxon>Malvoideae</taxon>
        <taxon>Hibiscus</taxon>
    </lineage>
</organism>
<dbReference type="InterPro" id="IPR024084">
    <property type="entry name" value="IsoPropMal-DH-like_dom"/>
</dbReference>
<dbReference type="AlphaFoldDB" id="A0A6A3B9E2"/>
<dbReference type="Pfam" id="PF00180">
    <property type="entry name" value="Iso_dh"/>
    <property type="match status" value="1"/>
</dbReference>
<protein>
    <submittedName>
        <fullName evidence="4">Isocitrate dehydrogenase regulatory subunit 2</fullName>
    </submittedName>
</protein>
<dbReference type="Gene3D" id="3.40.718.10">
    <property type="entry name" value="Isopropylmalate Dehydrogenase"/>
    <property type="match status" value="2"/>
</dbReference>
<dbReference type="SUPFAM" id="SSF53659">
    <property type="entry name" value="Isocitrate/Isopropylmalate dehydrogenase-like"/>
    <property type="match status" value="1"/>
</dbReference>
<dbReference type="PANTHER" id="PTHR11835">
    <property type="entry name" value="DECARBOXYLATING DEHYDROGENASES-ISOCITRATE, ISOPROPYLMALATE, TARTRATE"/>
    <property type="match status" value="1"/>
</dbReference>
<sequence>MVVLVGCQHDNWNTIILTLISKLRDPKNGHVTTIPSSSENTYSRKNPNPNCDQHAPAGRWCPETRDSYPRRRDRAVGDERGEQVMEAMHDPVYLEKYEVHGDMKQYPGIKYDEIFVDNCCMHLVSRPEQFDVMLCYFSGVQPSCSCLGYYQSLWKFCCKYSSRRYWCQAWSVANVGAEYAVFEQGASAGNVGNEKIVSQKTANPVALLLSSAMMLRHLQFPSFADRLENAVKRVILEGRYRTEDLGGDSTNQEVN</sequence>
<dbReference type="GO" id="GO:0004449">
    <property type="term" value="F:isocitrate dehydrogenase (NAD+) activity"/>
    <property type="evidence" value="ECO:0007669"/>
    <property type="project" value="TreeGrafter"/>
</dbReference>
<keyword evidence="5" id="KW-1185">Reference proteome</keyword>
<feature type="compositionally biased region" description="Polar residues" evidence="2">
    <location>
        <begin position="30"/>
        <end position="51"/>
    </location>
</feature>
<reference evidence="4" key="1">
    <citation type="submission" date="2019-09" db="EMBL/GenBank/DDBJ databases">
        <title>Draft genome information of white flower Hibiscus syriacus.</title>
        <authorList>
            <person name="Kim Y.-M."/>
        </authorList>
    </citation>
    <scope>NUCLEOTIDE SEQUENCE [LARGE SCALE GENOMIC DNA]</scope>
    <source>
        <strain evidence="4">YM2019G1</strain>
    </source>
</reference>
<accession>A0A6A3B9E2</accession>
<comment type="similarity">
    <text evidence="1">Belongs to the isocitrate and isopropylmalate dehydrogenases family.</text>
</comment>
<dbReference type="SMART" id="SM01329">
    <property type="entry name" value="Iso_dh"/>
    <property type="match status" value="1"/>
</dbReference>
<gene>
    <name evidence="4" type="ORF">F3Y22_tig00110220pilonHSYRG00051</name>
</gene>
<evidence type="ECO:0000256" key="2">
    <source>
        <dbReference type="SAM" id="MobiDB-lite"/>
    </source>
</evidence>
<evidence type="ECO:0000256" key="1">
    <source>
        <dbReference type="ARBA" id="ARBA00007769"/>
    </source>
</evidence>
<evidence type="ECO:0000313" key="5">
    <source>
        <dbReference type="Proteomes" id="UP000436088"/>
    </source>
</evidence>
<comment type="caution">
    <text evidence="4">The sequence shown here is derived from an EMBL/GenBank/DDBJ whole genome shotgun (WGS) entry which is preliminary data.</text>
</comment>
<proteinExistence type="inferred from homology"/>
<feature type="domain" description="Isopropylmalate dehydrogenase-like" evidence="3">
    <location>
        <begin position="16"/>
        <end position="254"/>
    </location>
</feature>
<dbReference type="PANTHER" id="PTHR11835:SF64">
    <property type="entry name" value="ISOCITRATE DEHYDROGENASE [NAD] REGULATORY SUBUNIT 1, MITOCHONDRIAL-LIKE ISOFORM X1"/>
    <property type="match status" value="1"/>
</dbReference>
<dbReference type="EMBL" id="VEPZ02000883">
    <property type="protein sequence ID" value="KAE8713003.1"/>
    <property type="molecule type" value="Genomic_DNA"/>
</dbReference>
<evidence type="ECO:0000313" key="4">
    <source>
        <dbReference type="EMBL" id="KAE8713003.1"/>
    </source>
</evidence>
<dbReference type="GO" id="GO:0006102">
    <property type="term" value="P:isocitrate metabolic process"/>
    <property type="evidence" value="ECO:0007669"/>
    <property type="project" value="TreeGrafter"/>
</dbReference>
<feature type="region of interest" description="Disordered" evidence="2">
    <location>
        <begin position="29"/>
        <end position="56"/>
    </location>
</feature>
<evidence type="ECO:0000259" key="3">
    <source>
        <dbReference type="SMART" id="SM01329"/>
    </source>
</evidence>
<dbReference type="GO" id="GO:0005739">
    <property type="term" value="C:mitochondrion"/>
    <property type="evidence" value="ECO:0007669"/>
    <property type="project" value="TreeGrafter"/>
</dbReference>
<dbReference type="Proteomes" id="UP000436088">
    <property type="component" value="Unassembled WGS sequence"/>
</dbReference>